<keyword evidence="3" id="KW-1185">Reference proteome</keyword>
<name>A0A1E5CLZ3_9VIBR</name>
<dbReference type="EMBL" id="AJYW02000309">
    <property type="protein sequence ID" value="OEE70470.1"/>
    <property type="molecule type" value="Genomic_DNA"/>
</dbReference>
<dbReference type="RefSeq" id="WP_017053528.1">
    <property type="nucleotide sequence ID" value="NZ_AJYW02000309.1"/>
</dbReference>
<dbReference type="InterPro" id="IPR002881">
    <property type="entry name" value="DUF58"/>
</dbReference>
<evidence type="ECO:0000313" key="2">
    <source>
        <dbReference type="EMBL" id="OEE70470.1"/>
    </source>
</evidence>
<sequence>MDNQLPPHSDGVNLCLDELLHYKSQTVRWLPPANSLWSQLSGQHQSRQKGRGMDFSEVRQYQPGDDIRSIDWRVTARTGKPHTKLFSEEREQPVVLYIDLNPSLFFGSQMVLKSVQLAHIASLICWLTVAQKDRIGAIIDTGEQRFEFRPSSRTSSPLRIMQQLVTAHNESLQENKLNQRGSDMPSMASGLKTLHQLCPKGSEIILLSDFMRYQESDRALLTQLRKHNRLRLVHIYDPLEKGQTHYRGSEKVSNGFKALWLDFSSPNTRRNIEAAFQQEQNKLNDLCCSLAINYTSISSATSLVEQITGTHS</sequence>
<gene>
    <name evidence="2" type="ORF">A130_08870</name>
</gene>
<evidence type="ECO:0000259" key="1">
    <source>
        <dbReference type="Pfam" id="PF01882"/>
    </source>
</evidence>
<proteinExistence type="predicted"/>
<dbReference type="PANTHER" id="PTHR33608:SF12">
    <property type="entry name" value="DUF58 DOMAIN-CONTAINING PROTEIN"/>
    <property type="match status" value="1"/>
</dbReference>
<comment type="caution">
    <text evidence="2">The sequence shown here is derived from an EMBL/GenBank/DDBJ whole genome shotgun (WGS) entry which is preliminary data.</text>
</comment>
<protein>
    <submittedName>
        <fullName evidence="2">Cytosolic protein</fullName>
    </submittedName>
</protein>
<dbReference type="Proteomes" id="UP000094165">
    <property type="component" value="Unassembled WGS sequence"/>
</dbReference>
<dbReference type="PANTHER" id="PTHR33608">
    <property type="entry name" value="BLL2464 PROTEIN"/>
    <property type="match status" value="1"/>
</dbReference>
<reference evidence="2 3" key="1">
    <citation type="journal article" date="2012" name="Science">
        <title>Ecological populations of bacteria act as socially cohesive units of antibiotic production and resistance.</title>
        <authorList>
            <person name="Cordero O.X."/>
            <person name="Wildschutte H."/>
            <person name="Kirkup B."/>
            <person name="Proehl S."/>
            <person name="Ngo L."/>
            <person name="Hussain F."/>
            <person name="Le Roux F."/>
            <person name="Mincer T."/>
            <person name="Polz M.F."/>
        </authorList>
    </citation>
    <scope>NUCLEOTIDE SEQUENCE [LARGE SCALE GENOMIC DNA]</scope>
    <source>
        <strain evidence="2 3">FF-238</strain>
    </source>
</reference>
<evidence type="ECO:0000313" key="3">
    <source>
        <dbReference type="Proteomes" id="UP000094165"/>
    </source>
</evidence>
<feature type="domain" description="DUF58" evidence="1">
    <location>
        <begin position="57"/>
        <end position="280"/>
    </location>
</feature>
<accession>A0A1E5CLZ3</accession>
<dbReference type="Pfam" id="PF01882">
    <property type="entry name" value="DUF58"/>
    <property type="match status" value="1"/>
</dbReference>
<dbReference type="AlphaFoldDB" id="A0A1E5CLZ3"/>
<organism evidence="2 3">
    <name type="scientific">Vibrio genomosp. F6 str. FF-238</name>
    <dbReference type="NCBI Taxonomy" id="1191298"/>
    <lineage>
        <taxon>Bacteria</taxon>
        <taxon>Pseudomonadati</taxon>
        <taxon>Pseudomonadota</taxon>
        <taxon>Gammaproteobacteria</taxon>
        <taxon>Vibrionales</taxon>
        <taxon>Vibrionaceae</taxon>
        <taxon>Vibrio</taxon>
    </lineage>
</organism>